<sequence length="462" mass="52564">MSTKLLEIRSRLVPGKLSISELFFEVPIDYSNTGLGSIQLFARSVSKYEHSARLHTDQEIKKNSQKPWLVYLQGGPGFGCSPPQNLSLTNSILDKGYQILYLDQRGTGLSSPISAQSLALRGNIWKQFEYLKCFRADNIVRDCEAIRKIITIDYPEELKKWSILGQSFGGFCVFTYLSLFPEGLCEAFTTGGIPPINQSPDQVYKATYAKVIERNKAYYQKFPEDIETVHSLSRHINSNAKITLPSGITLTVQLFLTLGRAFGFHGGLDSVHELILRMKTDLAQFNFITRPTLAALENALSLENNVLYALLHEAIYCENISSNWAAERVGKNFREFQWLTEYQVTIPAKGQPLFFAGEMIYPFLFEVSPELRDLFPVAEKIAHFEGWPQLYDLSRLNQNKVPLYAATFIDDMYVDFELAQKAIKHVKNHMQFITNTLYHNALGCKTSDVLQELFTLRDDTLD</sequence>
<keyword evidence="5" id="KW-1185">Reference proteome</keyword>
<dbReference type="AlphaFoldDB" id="A0A420I0F3"/>
<dbReference type="SUPFAM" id="SSF53474">
    <property type="entry name" value="alpha/beta-Hydrolases"/>
    <property type="match status" value="1"/>
</dbReference>
<comment type="similarity">
    <text evidence="1">Belongs to the peptidase S33 family.</text>
</comment>
<dbReference type="STRING" id="212602.A0A420I0F3"/>
<dbReference type="InterPro" id="IPR002410">
    <property type="entry name" value="Peptidase_S33"/>
</dbReference>
<keyword evidence="2" id="KW-0378">Hydrolase</keyword>
<dbReference type="PANTHER" id="PTHR43248:SF2">
    <property type="entry name" value="PROLYL AMINOPEPTIDASE"/>
    <property type="match status" value="1"/>
</dbReference>
<dbReference type="Proteomes" id="UP000286134">
    <property type="component" value="Unassembled WGS sequence"/>
</dbReference>
<evidence type="ECO:0000259" key="3">
    <source>
        <dbReference type="Pfam" id="PF00561"/>
    </source>
</evidence>
<dbReference type="GO" id="GO:0006508">
    <property type="term" value="P:proteolysis"/>
    <property type="evidence" value="ECO:0007669"/>
    <property type="project" value="InterPro"/>
</dbReference>
<evidence type="ECO:0000313" key="4">
    <source>
        <dbReference type="EMBL" id="RKF63141.1"/>
    </source>
</evidence>
<comment type="caution">
    <text evidence="4">The sequence shown here is derived from an EMBL/GenBank/DDBJ whole genome shotgun (WGS) entry which is preliminary data.</text>
</comment>
<evidence type="ECO:0000256" key="1">
    <source>
        <dbReference type="ARBA" id="ARBA00010088"/>
    </source>
</evidence>
<dbReference type="PRINTS" id="PR00793">
    <property type="entry name" value="PROAMNOPTASE"/>
</dbReference>
<dbReference type="Gene3D" id="3.40.50.1820">
    <property type="entry name" value="alpha/beta hydrolase"/>
    <property type="match status" value="1"/>
</dbReference>
<dbReference type="OrthoDB" id="1898734at2759"/>
<protein>
    <submittedName>
        <fullName evidence="4">Proline iminopeptidase</fullName>
    </submittedName>
</protein>
<dbReference type="InterPro" id="IPR000073">
    <property type="entry name" value="AB_hydrolase_1"/>
</dbReference>
<dbReference type="InterPro" id="IPR051601">
    <property type="entry name" value="Serine_prot/Carboxylest_S33"/>
</dbReference>
<feature type="domain" description="AB hydrolase-1" evidence="3">
    <location>
        <begin position="67"/>
        <end position="227"/>
    </location>
</feature>
<dbReference type="EMBL" id="MCFK01002770">
    <property type="protein sequence ID" value="RKF63141.1"/>
    <property type="molecule type" value="Genomic_DNA"/>
</dbReference>
<dbReference type="Pfam" id="PF00561">
    <property type="entry name" value="Abhydrolase_1"/>
    <property type="match status" value="1"/>
</dbReference>
<accession>A0A420I0F3</accession>
<evidence type="ECO:0000313" key="5">
    <source>
        <dbReference type="Proteomes" id="UP000286134"/>
    </source>
</evidence>
<evidence type="ECO:0000256" key="2">
    <source>
        <dbReference type="ARBA" id="ARBA00022801"/>
    </source>
</evidence>
<proteinExistence type="inferred from homology"/>
<reference evidence="4 5" key="1">
    <citation type="journal article" date="2018" name="BMC Genomics">
        <title>Comparative genome analyses reveal sequence features reflecting distinct modes of host-adaptation between dicot and monocot powdery mildew.</title>
        <authorList>
            <person name="Wu Y."/>
            <person name="Ma X."/>
            <person name="Pan Z."/>
            <person name="Kale S.D."/>
            <person name="Song Y."/>
            <person name="King H."/>
            <person name="Zhang Q."/>
            <person name="Presley C."/>
            <person name="Deng X."/>
            <person name="Wei C.I."/>
            <person name="Xiao S."/>
        </authorList>
    </citation>
    <scope>NUCLEOTIDE SEQUENCE [LARGE SCALE GENOMIC DNA]</scope>
    <source>
        <strain evidence="4">UMSG2</strain>
    </source>
</reference>
<organism evidence="4 5">
    <name type="scientific">Erysiphe neolycopersici</name>
    <dbReference type="NCBI Taxonomy" id="212602"/>
    <lineage>
        <taxon>Eukaryota</taxon>
        <taxon>Fungi</taxon>
        <taxon>Dikarya</taxon>
        <taxon>Ascomycota</taxon>
        <taxon>Pezizomycotina</taxon>
        <taxon>Leotiomycetes</taxon>
        <taxon>Erysiphales</taxon>
        <taxon>Erysiphaceae</taxon>
        <taxon>Erysiphe</taxon>
    </lineage>
</organism>
<gene>
    <name evidence="4" type="ORF">OnM2_027042</name>
</gene>
<name>A0A420I0F3_9PEZI</name>
<dbReference type="PANTHER" id="PTHR43248">
    <property type="entry name" value="2-SUCCINYL-6-HYDROXY-2,4-CYCLOHEXADIENE-1-CARBOXYLATE SYNTHASE"/>
    <property type="match status" value="1"/>
</dbReference>
<dbReference type="GO" id="GO:0008233">
    <property type="term" value="F:peptidase activity"/>
    <property type="evidence" value="ECO:0007669"/>
    <property type="project" value="InterPro"/>
</dbReference>
<dbReference type="InterPro" id="IPR029058">
    <property type="entry name" value="AB_hydrolase_fold"/>
</dbReference>